<accession>A0ABW7G9F3</accession>
<name>A0ABW7G9F3_9BURK</name>
<dbReference type="InterPro" id="IPR027417">
    <property type="entry name" value="P-loop_NTPase"/>
</dbReference>
<protein>
    <recommendedName>
        <fullName evidence="3">ATP-binding protein</fullName>
    </recommendedName>
</protein>
<gene>
    <name evidence="1" type="ORF">ACG00X_17215</name>
</gene>
<keyword evidence="2" id="KW-1185">Reference proteome</keyword>
<dbReference type="RefSeq" id="WP_394489691.1">
    <property type="nucleotide sequence ID" value="NZ_JBIGIA010000013.1"/>
</dbReference>
<dbReference type="Proteomes" id="UP001606305">
    <property type="component" value="Unassembled WGS sequence"/>
</dbReference>
<evidence type="ECO:0000313" key="1">
    <source>
        <dbReference type="EMBL" id="MFG6458583.1"/>
    </source>
</evidence>
<dbReference type="SUPFAM" id="SSF52540">
    <property type="entry name" value="P-loop containing nucleoside triphosphate hydrolases"/>
    <property type="match status" value="1"/>
</dbReference>
<dbReference type="EMBL" id="JBIGIA010000013">
    <property type="protein sequence ID" value="MFG6458583.1"/>
    <property type="molecule type" value="Genomic_DNA"/>
</dbReference>
<evidence type="ECO:0000313" key="2">
    <source>
        <dbReference type="Proteomes" id="UP001606305"/>
    </source>
</evidence>
<reference evidence="1 2" key="1">
    <citation type="submission" date="2024-09" db="EMBL/GenBank/DDBJ databases">
        <title>Novel species of the genus Pelomonas and Roseateles isolated from streams.</title>
        <authorList>
            <person name="Lu H."/>
        </authorList>
    </citation>
    <scope>NUCLEOTIDE SEQUENCE [LARGE SCALE GENOMIC DNA]</scope>
    <source>
        <strain evidence="1 2">BYS96W</strain>
    </source>
</reference>
<sequence>MSAPLEVTVGDIQRLADEPLRELIKRLCCAELSDAGLPRSAVRAGGHQDASDGGIDVRVDLAGDPTGLDFIPRGQTGLQAKAESMPPSKVSGEMLDGGVLKPAIRELLTRGGAYVIVSAKDSCTEKMLAQRVAAMRKVVGDAGLPADVALDFFGADRIADWTNQHPGVALWLREHLDGPSHGWRGYGTWAAAGAAEGFLVDAQPRVDAPGQQGTRQLSIAQTLVELRAKLREPGKAIRLVGLSGTGKTRLVQALFEAGLDGDPLPAHLAIYADAGEALQPPPVEMLRRLATQARPVVLVIDNCNPETHRALQTALSNRSGRVALLTVEYDIDSGEAEEADVYRLGVTTPELLDRLLAQREPALGSGVRQQIVSLSEGNLRIALALASAARRTGRLHGLSDADLFQRLFWQRRQPDPALEHAARVLALVYSCKAEESDVPEADQEFTRMARLAGCSAAELRRHLGTLRQRGLAQQRGPWRAILPHALANHLAVRGLQAVSADDLWRELRQHARLSLSFARRLSALHDSLEAQVLVERWFREAPGMAIFNEHSMQGREVVQLLAPVRPDLALARLEQLTDTEGQGLLGERHVFYRDGAVWLAGQLAYLAADFARAAEVLVRLAIYESSGSKGGGASMSRPLERLFRPVMSGTEADAGQRLALLTSLLDSRDARRQRLALVALQTMLAVNWSGSVPETFGARVRGDGWRPMSSGDWEVWYGGLMQFVAERLRAGHVLALDMAGLVSEAAVRLAWEPAVLPALERFAEALAPLPAAPCLWRCLAAALIWPPNLAAGVDPVLCARLERLESRLRPQSLEDRIEALVYVEPHGRVDLLSLEQMQSHRSGAAPVSRHYDQMLADVGAELALRLHEPALLHRLIDSFSPGYTPLLGRRVAECAVDLAGGWAVLIRRYASASQESRDAGFVLGFFDGLRARDPAMAERLLDACAAEPSLAELGVELHTRQPVDEAGAMRLTTLARRGQVPAAKSDAVRYRPPSSDGGNLAGRWMGFPRQPTPSCCGPSRICPKASRWPSTFTACACMAWVKERARMAKPASFVCPC</sequence>
<evidence type="ECO:0008006" key="3">
    <source>
        <dbReference type="Google" id="ProtNLM"/>
    </source>
</evidence>
<comment type="caution">
    <text evidence="1">The sequence shown here is derived from an EMBL/GenBank/DDBJ whole genome shotgun (WGS) entry which is preliminary data.</text>
</comment>
<organism evidence="1 2">
    <name type="scientific">Pelomonas nitida</name>
    <dbReference type="NCBI Taxonomy" id="3299027"/>
    <lineage>
        <taxon>Bacteria</taxon>
        <taxon>Pseudomonadati</taxon>
        <taxon>Pseudomonadota</taxon>
        <taxon>Betaproteobacteria</taxon>
        <taxon>Burkholderiales</taxon>
        <taxon>Sphaerotilaceae</taxon>
        <taxon>Roseateles</taxon>
    </lineage>
</organism>
<proteinExistence type="predicted"/>